<evidence type="ECO:0000256" key="1">
    <source>
        <dbReference type="ARBA" id="ARBA00022448"/>
    </source>
</evidence>
<feature type="domain" description="ABC transporter" evidence="6">
    <location>
        <begin position="12"/>
        <end position="252"/>
    </location>
</feature>
<dbReference type="EMBL" id="JBHTBX010000012">
    <property type="protein sequence ID" value="MFC7435974.1"/>
    <property type="molecule type" value="Genomic_DNA"/>
</dbReference>
<dbReference type="SMART" id="SM00382">
    <property type="entry name" value="AAA"/>
    <property type="match status" value="1"/>
</dbReference>
<keyword evidence="2" id="KW-0472">Membrane</keyword>
<feature type="region of interest" description="Disordered" evidence="5">
    <location>
        <begin position="231"/>
        <end position="253"/>
    </location>
</feature>
<evidence type="ECO:0000259" key="6">
    <source>
        <dbReference type="PROSITE" id="PS50893"/>
    </source>
</evidence>
<keyword evidence="1" id="KW-0813">Transport</keyword>
<dbReference type="InterPro" id="IPR003593">
    <property type="entry name" value="AAA+_ATPase"/>
</dbReference>
<keyword evidence="4 7" id="KW-0067">ATP-binding</keyword>
<keyword evidence="8" id="KW-1185">Reference proteome</keyword>
<comment type="caution">
    <text evidence="7">The sequence shown here is derived from an EMBL/GenBank/DDBJ whole genome shotgun (WGS) entry which is preliminary data.</text>
</comment>
<evidence type="ECO:0000256" key="2">
    <source>
        <dbReference type="ARBA" id="ARBA00022475"/>
    </source>
</evidence>
<name>A0ABW2RDA3_9BURK</name>
<proteinExistence type="predicted"/>
<dbReference type="SUPFAM" id="SSF52540">
    <property type="entry name" value="P-loop containing nucleoside triphosphate hydrolases"/>
    <property type="match status" value="1"/>
</dbReference>
<dbReference type="RefSeq" id="WP_382259289.1">
    <property type="nucleotide sequence ID" value="NZ_JBHTBX010000012.1"/>
</dbReference>
<dbReference type="Gene3D" id="3.40.50.300">
    <property type="entry name" value="P-loop containing nucleotide triphosphate hydrolases"/>
    <property type="match status" value="1"/>
</dbReference>
<keyword evidence="2" id="KW-1003">Cell membrane</keyword>
<dbReference type="PANTHER" id="PTHR24220">
    <property type="entry name" value="IMPORT ATP-BINDING PROTEIN"/>
    <property type="match status" value="1"/>
</dbReference>
<dbReference type="InterPro" id="IPR015854">
    <property type="entry name" value="ABC_transpr_LolD-like"/>
</dbReference>
<protein>
    <submittedName>
        <fullName evidence="7">ABC transporter ATP-binding protein</fullName>
    </submittedName>
</protein>
<gene>
    <name evidence="7" type="ORF">ACFQNJ_15775</name>
</gene>
<evidence type="ECO:0000256" key="3">
    <source>
        <dbReference type="ARBA" id="ARBA00022741"/>
    </source>
</evidence>
<dbReference type="PANTHER" id="PTHR24220:SF86">
    <property type="entry name" value="ABC TRANSPORTER ABCH.1"/>
    <property type="match status" value="1"/>
</dbReference>
<dbReference type="PROSITE" id="PS50893">
    <property type="entry name" value="ABC_TRANSPORTER_2"/>
    <property type="match status" value="1"/>
</dbReference>
<dbReference type="PROSITE" id="PS00211">
    <property type="entry name" value="ABC_TRANSPORTER_1"/>
    <property type="match status" value="1"/>
</dbReference>
<dbReference type="CDD" id="cd03255">
    <property type="entry name" value="ABC_MJ0796_LolCDE_FtsE"/>
    <property type="match status" value="1"/>
</dbReference>
<evidence type="ECO:0000313" key="7">
    <source>
        <dbReference type="EMBL" id="MFC7435974.1"/>
    </source>
</evidence>
<evidence type="ECO:0000256" key="4">
    <source>
        <dbReference type="ARBA" id="ARBA00022840"/>
    </source>
</evidence>
<reference evidence="8" key="1">
    <citation type="journal article" date="2019" name="Int. J. Syst. Evol. Microbiol.">
        <title>The Global Catalogue of Microorganisms (GCM) 10K type strain sequencing project: providing services to taxonomists for standard genome sequencing and annotation.</title>
        <authorList>
            <consortium name="The Broad Institute Genomics Platform"/>
            <consortium name="The Broad Institute Genome Sequencing Center for Infectious Disease"/>
            <person name="Wu L."/>
            <person name="Ma J."/>
        </authorList>
    </citation>
    <scope>NUCLEOTIDE SEQUENCE [LARGE SCALE GENOMIC DNA]</scope>
    <source>
        <strain evidence="8">CCUG 54518</strain>
    </source>
</reference>
<dbReference type="InterPro" id="IPR017871">
    <property type="entry name" value="ABC_transporter-like_CS"/>
</dbReference>
<dbReference type="InterPro" id="IPR003439">
    <property type="entry name" value="ABC_transporter-like_ATP-bd"/>
</dbReference>
<organism evidence="7 8">
    <name type="scientific">Hydrogenophaga bisanensis</name>
    <dbReference type="NCBI Taxonomy" id="439611"/>
    <lineage>
        <taxon>Bacteria</taxon>
        <taxon>Pseudomonadati</taxon>
        <taxon>Pseudomonadota</taxon>
        <taxon>Betaproteobacteria</taxon>
        <taxon>Burkholderiales</taxon>
        <taxon>Comamonadaceae</taxon>
        <taxon>Hydrogenophaga</taxon>
    </lineage>
</organism>
<evidence type="ECO:0000313" key="8">
    <source>
        <dbReference type="Proteomes" id="UP001596495"/>
    </source>
</evidence>
<dbReference type="InterPro" id="IPR017911">
    <property type="entry name" value="MacB-like_ATP-bd"/>
</dbReference>
<dbReference type="GO" id="GO:0005524">
    <property type="term" value="F:ATP binding"/>
    <property type="evidence" value="ECO:0007669"/>
    <property type="project" value="UniProtKB-KW"/>
</dbReference>
<evidence type="ECO:0000256" key="5">
    <source>
        <dbReference type="SAM" id="MobiDB-lite"/>
    </source>
</evidence>
<accession>A0ABW2RDA3</accession>
<sequence>MTSPGASATPLIRLRGITKVYGAGNTAFQALKGVDLDIEQGDFVAIMGPSGSGKSTAMNMLGCLDVPSGGEYLFRGVHVESLSRDERARLRRRYFGFVFQGFHLLARTSALENVELPLIYRGEPATQRHAAARAALEQVGLKGWEHHTPGELSGGQQQRVAIARAIVTEPQVLLADEPTGNLDTQRSHEIMELLWRLNVERGITVLMVTHEPDMAAYARRMVRFVDGQVASDERNPHPHLMPEGASEGAGHVA</sequence>
<dbReference type="Pfam" id="PF00005">
    <property type="entry name" value="ABC_tran"/>
    <property type="match status" value="1"/>
</dbReference>
<keyword evidence="3" id="KW-0547">Nucleotide-binding</keyword>
<dbReference type="InterPro" id="IPR027417">
    <property type="entry name" value="P-loop_NTPase"/>
</dbReference>
<dbReference type="Proteomes" id="UP001596495">
    <property type="component" value="Unassembled WGS sequence"/>
</dbReference>